<dbReference type="RefSeq" id="XP_007328803.1">
    <property type="nucleotide sequence ID" value="XM_007328741.1"/>
</dbReference>
<dbReference type="eggNOG" id="ENOG502SF70">
    <property type="taxonomic scope" value="Eukaryota"/>
</dbReference>
<accession>K5X0N5</accession>
<feature type="compositionally biased region" description="Polar residues" evidence="1">
    <location>
        <begin position="20"/>
        <end position="52"/>
    </location>
</feature>
<feature type="compositionally biased region" description="Basic residues" evidence="1">
    <location>
        <begin position="90"/>
        <end position="101"/>
    </location>
</feature>
<dbReference type="PANTHER" id="PTHR35587">
    <property type="entry name" value="EXPRESSED PROTEIN"/>
    <property type="match status" value="1"/>
</dbReference>
<name>K5X0N5_AGABU</name>
<dbReference type="PANTHER" id="PTHR35587:SF4">
    <property type="match status" value="1"/>
</dbReference>
<dbReference type="HOGENOM" id="CLU_059402_1_0_1"/>
<evidence type="ECO:0000256" key="1">
    <source>
        <dbReference type="SAM" id="MobiDB-lite"/>
    </source>
</evidence>
<dbReference type="STRING" id="597362.K5X0N5"/>
<dbReference type="GeneID" id="18832393"/>
<proteinExistence type="predicted"/>
<keyword evidence="3" id="KW-1185">Reference proteome</keyword>
<dbReference type="InParanoid" id="K5X0N5"/>
<evidence type="ECO:0000313" key="2">
    <source>
        <dbReference type="EMBL" id="EKM81371.1"/>
    </source>
</evidence>
<dbReference type="OrthoDB" id="2873061at2759"/>
<gene>
    <name evidence="2" type="ORF">AGABI1DRAFT_91083</name>
</gene>
<evidence type="ECO:0000313" key="3">
    <source>
        <dbReference type="Proteomes" id="UP000008493"/>
    </source>
</evidence>
<dbReference type="AlphaFoldDB" id="K5X0N5"/>
<dbReference type="OMA" id="NDNQSEN"/>
<feature type="region of interest" description="Disordered" evidence="1">
    <location>
        <begin position="1"/>
        <end position="107"/>
    </location>
</feature>
<dbReference type="EMBL" id="JH971388">
    <property type="protein sequence ID" value="EKM81371.1"/>
    <property type="molecule type" value="Genomic_DNA"/>
</dbReference>
<dbReference type="Proteomes" id="UP000008493">
    <property type="component" value="Unassembled WGS sequence"/>
</dbReference>
<organism evidence="2 3">
    <name type="scientific">Agaricus bisporus var. burnettii (strain JB137-S8 / ATCC MYA-4627 / FGSC 10392)</name>
    <name type="common">White button mushroom</name>
    <dbReference type="NCBI Taxonomy" id="597362"/>
    <lineage>
        <taxon>Eukaryota</taxon>
        <taxon>Fungi</taxon>
        <taxon>Dikarya</taxon>
        <taxon>Basidiomycota</taxon>
        <taxon>Agaricomycotina</taxon>
        <taxon>Agaricomycetes</taxon>
        <taxon>Agaricomycetidae</taxon>
        <taxon>Agaricales</taxon>
        <taxon>Agaricineae</taxon>
        <taxon>Agaricaceae</taxon>
        <taxon>Agaricus</taxon>
    </lineage>
</organism>
<sequence>MSDTSSDESRGPSPVPSIGSRKQQIQPPASPAKQQSRSDSPVESQPQLQPQLQRGTSQSRNRGRSRTRRNPSVASTISDAGPEEVLPNGNKRRKRKNKKRQQQNALPVVDEVEATGREVVETAGGAVQAVGDTAGAVTQAANPSGGGSDKPLKLRLDLNLDADIRLTAKVHGDITLSLL</sequence>
<protein>
    <submittedName>
        <fullName evidence="2">Uncharacterized protein</fullName>
    </submittedName>
</protein>
<reference evidence="3" key="1">
    <citation type="journal article" date="2012" name="Proc. Natl. Acad. Sci. U.S.A.">
        <title>Genome sequence of the button mushroom Agaricus bisporus reveals mechanisms governing adaptation to a humic-rich ecological niche.</title>
        <authorList>
            <person name="Morin E."/>
            <person name="Kohler A."/>
            <person name="Baker A.R."/>
            <person name="Foulongne-Oriol M."/>
            <person name="Lombard V."/>
            <person name="Nagy L.G."/>
            <person name="Ohm R.A."/>
            <person name="Patyshakuliyeva A."/>
            <person name="Brun A."/>
            <person name="Aerts A.L."/>
            <person name="Bailey A.M."/>
            <person name="Billette C."/>
            <person name="Coutinho P.M."/>
            <person name="Deakin G."/>
            <person name="Doddapaneni H."/>
            <person name="Floudas D."/>
            <person name="Grimwood J."/>
            <person name="Hilden K."/>
            <person name="Kuees U."/>
            <person name="LaButti K.M."/>
            <person name="Lapidus A."/>
            <person name="Lindquist E.A."/>
            <person name="Lucas S.M."/>
            <person name="Murat C."/>
            <person name="Riley R.W."/>
            <person name="Salamov A.A."/>
            <person name="Schmutz J."/>
            <person name="Subramanian V."/>
            <person name="Woesten H.A.B."/>
            <person name="Xu J."/>
            <person name="Eastwood D.C."/>
            <person name="Foster G.D."/>
            <person name="Sonnenberg A.S."/>
            <person name="Cullen D."/>
            <person name="de Vries R.P."/>
            <person name="Lundell T."/>
            <person name="Hibbett D.S."/>
            <person name="Henrissat B."/>
            <person name="Burton K.S."/>
            <person name="Kerrigan R.W."/>
            <person name="Challen M.P."/>
            <person name="Grigoriev I.V."/>
            <person name="Martin F."/>
        </authorList>
    </citation>
    <scope>NUCLEOTIDE SEQUENCE [LARGE SCALE GENOMIC DNA]</scope>
    <source>
        <strain evidence="3">JB137-S8 / ATCC MYA-4627 / FGSC 10392</strain>
    </source>
</reference>
<dbReference type="KEGG" id="abp:AGABI1DRAFT91083"/>